<protein>
    <submittedName>
        <fullName evidence="5">NUDIX domain-containing protein</fullName>
    </submittedName>
</protein>
<proteinExistence type="inferred from homology"/>
<evidence type="ECO:0000256" key="1">
    <source>
        <dbReference type="ARBA" id="ARBA00022801"/>
    </source>
</evidence>
<dbReference type="Proteomes" id="UP000580839">
    <property type="component" value="Unassembled WGS sequence"/>
</dbReference>
<keyword evidence="1 2" id="KW-0378">Hydrolase</keyword>
<name>A0A849SGS6_UNCEI</name>
<dbReference type="PANTHER" id="PTHR43736">
    <property type="entry name" value="ADP-RIBOSE PYROPHOSPHATASE"/>
    <property type="match status" value="1"/>
</dbReference>
<dbReference type="InterPro" id="IPR020084">
    <property type="entry name" value="NUDIX_hydrolase_CS"/>
</dbReference>
<evidence type="ECO:0000256" key="2">
    <source>
        <dbReference type="RuleBase" id="RU003476"/>
    </source>
</evidence>
<dbReference type="Pfam" id="PF00293">
    <property type="entry name" value="NUDIX"/>
    <property type="match status" value="1"/>
</dbReference>
<dbReference type="EMBL" id="JABFRW010000070">
    <property type="protein sequence ID" value="NOT33746.1"/>
    <property type="molecule type" value="Genomic_DNA"/>
</dbReference>
<feature type="domain" description="Nudix hydrolase" evidence="4">
    <location>
        <begin position="65"/>
        <end position="194"/>
    </location>
</feature>
<organism evidence="5 6">
    <name type="scientific">Eiseniibacteriota bacterium</name>
    <dbReference type="NCBI Taxonomy" id="2212470"/>
    <lineage>
        <taxon>Bacteria</taxon>
        <taxon>Candidatus Eiseniibacteriota</taxon>
    </lineage>
</organism>
<sequence>MSARGVDAARTRRTAAGTRTRRTRAAVERGPVFACRQCGGPVARTSGEKPRKIHCPRCRYLLYDYPRAAAGMLVVRGDEVLVLRRAHPPRVGRLDIPGGFVDAGEELEAAARRELLEETGLAVGRCEWLGFWWDRYWLDGFGAFPTMNFYWLARWRRGTPRTADDAASAEWMPLARVLRARRDHAWGHMDAVYRTVRKRLARHA</sequence>
<dbReference type="InterPro" id="IPR015797">
    <property type="entry name" value="NUDIX_hydrolase-like_dom_sf"/>
</dbReference>
<reference evidence="5 6" key="1">
    <citation type="submission" date="2020-04" db="EMBL/GenBank/DDBJ databases">
        <title>Metagenomic profiling of ammonia- and methane-oxidizing microorganisms in a Dutch drinking water treatment plant.</title>
        <authorList>
            <person name="Poghosyan L."/>
            <person name="Leucker S."/>
        </authorList>
    </citation>
    <scope>NUCLEOTIDE SEQUENCE [LARGE SCALE GENOMIC DNA]</scope>
    <source>
        <strain evidence="5">S-RSF-IL-03</strain>
    </source>
</reference>
<evidence type="ECO:0000313" key="6">
    <source>
        <dbReference type="Proteomes" id="UP000580839"/>
    </source>
</evidence>
<dbReference type="InterPro" id="IPR000086">
    <property type="entry name" value="NUDIX_hydrolase_dom"/>
</dbReference>
<dbReference type="PROSITE" id="PS00893">
    <property type="entry name" value="NUDIX_BOX"/>
    <property type="match status" value="1"/>
</dbReference>
<comment type="similarity">
    <text evidence="2">Belongs to the Nudix hydrolase family.</text>
</comment>
<gene>
    <name evidence="5" type="ORF">HOP12_06195</name>
</gene>
<evidence type="ECO:0000256" key="3">
    <source>
        <dbReference type="SAM" id="MobiDB-lite"/>
    </source>
</evidence>
<feature type="region of interest" description="Disordered" evidence="3">
    <location>
        <begin position="1"/>
        <end position="23"/>
    </location>
</feature>
<accession>A0A849SGS6</accession>
<dbReference type="AlphaFoldDB" id="A0A849SGS6"/>
<dbReference type="PROSITE" id="PS51462">
    <property type="entry name" value="NUDIX"/>
    <property type="match status" value="1"/>
</dbReference>
<dbReference type="PRINTS" id="PR00502">
    <property type="entry name" value="NUDIXFAMILY"/>
</dbReference>
<dbReference type="PANTHER" id="PTHR43736:SF1">
    <property type="entry name" value="DIHYDRONEOPTERIN TRIPHOSPHATE DIPHOSPHATASE"/>
    <property type="match status" value="1"/>
</dbReference>
<dbReference type="SUPFAM" id="SSF55811">
    <property type="entry name" value="Nudix"/>
    <property type="match status" value="1"/>
</dbReference>
<dbReference type="Gene3D" id="3.90.79.10">
    <property type="entry name" value="Nucleoside Triphosphate Pyrophosphohydrolase"/>
    <property type="match status" value="1"/>
</dbReference>
<evidence type="ECO:0000259" key="4">
    <source>
        <dbReference type="PROSITE" id="PS51462"/>
    </source>
</evidence>
<comment type="caution">
    <text evidence="5">The sequence shown here is derived from an EMBL/GenBank/DDBJ whole genome shotgun (WGS) entry which is preliminary data.</text>
</comment>
<dbReference type="GO" id="GO:0016787">
    <property type="term" value="F:hydrolase activity"/>
    <property type="evidence" value="ECO:0007669"/>
    <property type="project" value="UniProtKB-KW"/>
</dbReference>
<dbReference type="InterPro" id="IPR020476">
    <property type="entry name" value="Nudix_hydrolase"/>
</dbReference>
<evidence type="ECO:0000313" key="5">
    <source>
        <dbReference type="EMBL" id="NOT33746.1"/>
    </source>
</evidence>